<evidence type="ECO:0000313" key="12">
    <source>
        <dbReference type="EMBL" id="CRY98422.1"/>
    </source>
</evidence>
<proteinExistence type="inferred from homology"/>
<comment type="subunit">
    <text evidence="8">Part of a complex composed of FtsB, FtsL and FtsQ.</text>
</comment>
<keyword evidence="11" id="KW-0732">Signal</keyword>
<keyword evidence="2 8" id="KW-1003">Cell membrane</keyword>
<evidence type="ECO:0000256" key="7">
    <source>
        <dbReference type="ARBA" id="ARBA00023306"/>
    </source>
</evidence>
<dbReference type="GO" id="GO:0005886">
    <property type="term" value="C:plasma membrane"/>
    <property type="evidence" value="ECO:0007669"/>
    <property type="project" value="UniProtKB-SubCell"/>
</dbReference>
<dbReference type="GO" id="GO:0032153">
    <property type="term" value="C:cell division site"/>
    <property type="evidence" value="ECO:0007669"/>
    <property type="project" value="UniProtKB-UniRule"/>
</dbReference>
<evidence type="ECO:0000256" key="10">
    <source>
        <dbReference type="SAM" id="Coils"/>
    </source>
</evidence>
<dbReference type="Proteomes" id="UP000182715">
    <property type="component" value="Unassembled WGS sequence"/>
</dbReference>
<keyword evidence="7 8" id="KW-0131">Cell cycle</keyword>
<evidence type="ECO:0000256" key="3">
    <source>
        <dbReference type="ARBA" id="ARBA00022618"/>
    </source>
</evidence>
<evidence type="ECO:0000256" key="1">
    <source>
        <dbReference type="ARBA" id="ARBA00004401"/>
    </source>
</evidence>
<keyword evidence="10" id="KW-0175">Coiled coil</keyword>
<keyword evidence="8" id="KW-0997">Cell inner membrane</keyword>
<keyword evidence="5 8" id="KW-1133">Transmembrane helix</keyword>
<keyword evidence="3 8" id="KW-0132">Cell division</keyword>
<evidence type="ECO:0000256" key="9">
    <source>
        <dbReference type="NCBIfam" id="TIGR02209"/>
    </source>
</evidence>
<evidence type="ECO:0000256" key="11">
    <source>
        <dbReference type="SAM" id="SignalP"/>
    </source>
</evidence>
<dbReference type="SMR" id="A0A0H5QRX7"/>
<keyword evidence="6 8" id="KW-0472">Membrane</keyword>
<dbReference type="Pfam" id="PF04999">
    <property type="entry name" value="FtsL"/>
    <property type="match status" value="1"/>
</dbReference>
<dbReference type="AlphaFoldDB" id="A0A0H5QRX7"/>
<evidence type="ECO:0000256" key="2">
    <source>
        <dbReference type="ARBA" id="ARBA00022475"/>
    </source>
</evidence>
<dbReference type="EMBL" id="CVTF01000078">
    <property type="protein sequence ID" value="CRY98422.1"/>
    <property type="molecule type" value="Genomic_DNA"/>
</dbReference>
<feature type="coiled-coil region" evidence="10">
    <location>
        <begin position="35"/>
        <end position="72"/>
    </location>
</feature>
<evidence type="ECO:0000256" key="6">
    <source>
        <dbReference type="ARBA" id="ARBA00023136"/>
    </source>
</evidence>
<comment type="function">
    <text evidence="8">Essential cell division protein. May link together the upstream cell division proteins, which are predominantly cytoplasmic, with the downstream cell division proteins, which are predominantly periplasmic.</text>
</comment>
<accession>A0A0H5QRX7</accession>
<evidence type="ECO:0000313" key="13">
    <source>
        <dbReference type="Proteomes" id="UP000182715"/>
    </source>
</evidence>
<sequence length="89" mass="10186">MAMNKLNFLLLLAVCVSAFSVVMQQNQYRLNFTALDKAKKQEIALEQDYAQMRLQQARLANHEAIRAAAEKQNLHPPVSGNTFMVEHQR</sequence>
<evidence type="ECO:0000256" key="4">
    <source>
        <dbReference type="ARBA" id="ARBA00022692"/>
    </source>
</evidence>
<dbReference type="InterPro" id="IPR011922">
    <property type="entry name" value="Cell_div_FtsL"/>
</dbReference>
<dbReference type="GO" id="GO:0043093">
    <property type="term" value="P:FtsZ-dependent cytokinesis"/>
    <property type="evidence" value="ECO:0007669"/>
    <property type="project" value="UniProtKB-UniRule"/>
</dbReference>
<keyword evidence="4 8" id="KW-0812">Transmembrane</keyword>
<organism evidence="12 13">
    <name type="scientific">Neisseria meningitidis serogroup B</name>
    <dbReference type="NCBI Taxonomy" id="491"/>
    <lineage>
        <taxon>Bacteria</taxon>
        <taxon>Pseudomonadati</taxon>
        <taxon>Pseudomonadota</taxon>
        <taxon>Betaproteobacteria</taxon>
        <taxon>Neisseriales</taxon>
        <taxon>Neisseriaceae</taxon>
        <taxon>Neisseria</taxon>
    </lineage>
</organism>
<evidence type="ECO:0000256" key="8">
    <source>
        <dbReference type="HAMAP-Rule" id="MF_00910"/>
    </source>
</evidence>
<name>A0A0H5QRX7_NEIMI</name>
<gene>
    <name evidence="8" type="primary">ftsL</name>
</gene>
<comment type="subcellular location">
    <subcellularLocation>
        <location evidence="8">Cell inner membrane</location>
        <topology evidence="8">Single-pass type II membrane protein</topology>
    </subcellularLocation>
    <subcellularLocation>
        <location evidence="1">Cell membrane</location>
        <topology evidence="1">Single-pass type II membrane protein</topology>
    </subcellularLocation>
    <text evidence="8">Localizes to the division septum where it forms a ring structure.</text>
</comment>
<dbReference type="HAMAP" id="MF_00910">
    <property type="entry name" value="FtsL"/>
    <property type="match status" value="1"/>
</dbReference>
<comment type="similarity">
    <text evidence="8">Belongs to the FtsL family.</text>
</comment>
<evidence type="ECO:0000256" key="5">
    <source>
        <dbReference type="ARBA" id="ARBA00022989"/>
    </source>
</evidence>
<dbReference type="NCBIfam" id="TIGR02209">
    <property type="entry name" value="ftsL_broad"/>
    <property type="match status" value="1"/>
</dbReference>
<protein>
    <recommendedName>
        <fullName evidence="8 9">Cell division protein FtsL</fullName>
    </recommendedName>
</protein>
<feature type="chain" id="PRO_5005222917" description="Cell division protein FtsL" evidence="11">
    <location>
        <begin position="21"/>
        <end position="89"/>
    </location>
</feature>
<dbReference type="OMA" id="DWSRLQY"/>
<feature type="signal peptide" evidence="11">
    <location>
        <begin position="1"/>
        <end position="20"/>
    </location>
</feature>
<reference evidence="12 13" key="1">
    <citation type="submission" date="2014-11" db="EMBL/GenBank/DDBJ databases">
        <authorList>
            <person name="Diene M.Seydina."/>
        </authorList>
    </citation>
    <scope>NUCLEOTIDE SEQUENCE [LARGE SCALE GENOMIC DNA]</scope>
    <source>
        <strain evidence="12 13">Neisseria meningitidis CHUV</strain>
    </source>
</reference>